<dbReference type="EMBL" id="VIQT01000009">
    <property type="protein sequence ID" value="NDO38951.1"/>
    <property type="molecule type" value="Genomic_DNA"/>
</dbReference>
<dbReference type="PANTHER" id="PTHR33258">
    <property type="entry name" value="TRANSPOSASE INSL FOR INSERTION SEQUENCE ELEMENT IS186A-RELATED"/>
    <property type="match status" value="1"/>
</dbReference>
<comment type="similarity">
    <text evidence="1">Belongs to the transposase 11 family.</text>
</comment>
<evidence type="ECO:0000256" key="2">
    <source>
        <dbReference type="ARBA" id="ARBA00022578"/>
    </source>
</evidence>
<accession>A0A845T3D8</accession>
<evidence type="ECO:0000256" key="4">
    <source>
        <dbReference type="ARBA" id="ARBA00023172"/>
    </source>
</evidence>
<organism evidence="6 7">
    <name type="scientific">Anaerotruncus colihominis</name>
    <dbReference type="NCBI Taxonomy" id="169435"/>
    <lineage>
        <taxon>Bacteria</taxon>
        <taxon>Bacillati</taxon>
        <taxon>Bacillota</taxon>
        <taxon>Clostridia</taxon>
        <taxon>Eubacteriales</taxon>
        <taxon>Oscillospiraceae</taxon>
        <taxon>Anaerotruncus</taxon>
    </lineage>
</organism>
<dbReference type="GO" id="GO:0004803">
    <property type="term" value="F:transposase activity"/>
    <property type="evidence" value="ECO:0007669"/>
    <property type="project" value="InterPro"/>
</dbReference>
<dbReference type="GO" id="GO:0006313">
    <property type="term" value="P:DNA transposition"/>
    <property type="evidence" value="ECO:0007669"/>
    <property type="project" value="InterPro"/>
</dbReference>
<dbReference type="Pfam" id="PF01609">
    <property type="entry name" value="DDE_Tnp_1"/>
    <property type="match status" value="1"/>
</dbReference>
<gene>
    <name evidence="6" type="ORF">FMM72_06730</name>
</gene>
<evidence type="ECO:0000313" key="6">
    <source>
        <dbReference type="EMBL" id="NDO38951.1"/>
    </source>
</evidence>
<dbReference type="AlphaFoldDB" id="A0A845T3D8"/>
<dbReference type="SUPFAM" id="SSF53098">
    <property type="entry name" value="Ribonuclease H-like"/>
    <property type="match status" value="1"/>
</dbReference>
<keyword evidence="4" id="KW-0233">DNA recombination</keyword>
<evidence type="ECO:0000259" key="5">
    <source>
        <dbReference type="Pfam" id="PF01609"/>
    </source>
</evidence>
<keyword evidence="2" id="KW-0815">Transposition</keyword>
<dbReference type="GO" id="GO:0003677">
    <property type="term" value="F:DNA binding"/>
    <property type="evidence" value="ECO:0007669"/>
    <property type="project" value="UniProtKB-KW"/>
</dbReference>
<dbReference type="NCBIfam" id="NF033592">
    <property type="entry name" value="transpos_IS4_1"/>
    <property type="match status" value="1"/>
</dbReference>
<dbReference type="InterPro" id="IPR012337">
    <property type="entry name" value="RNaseH-like_sf"/>
</dbReference>
<dbReference type="PANTHER" id="PTHR33258:SF1">
    <property type="entry name" value="TRANSPOSASE INSL FOR INSERTION SEQUENCE ELEMENT IS186A-RELATED"/>
    <property type="match status" value="1"/>
</dbReference>
<comment type="caution">
    <text evidence="6">The sequence shown here is derived from an EMBL/GenBank/DDBJ whole genome shotgun (WGS) entry which is preliminary data.</text>
</comment>
<reference evidence="6 7" key="1">
    <citation type="submission" date="2019-06" db="EMBL/GenBank/DDBJ databases">
        <title>Draft genome sequences of 15 bacterial species constituting the stable defined intestinal microbiota of the GM15 gnotobiotic mouse model.</title>
        <authorList>
            <person name="Elie C."/>
            <person name="Mathieu A."/>
            <person name="Saliou A."/>
            <person name="Darnaud M."/>
            <person name="Leulier F."/>
            <person name="Tamellini A."/>
        </authorList>
    </citation>
    <scope>NUCLEOTIDE SEQUENCE [LARGE SCALE GENOMIC DNA]</scope>
    <source>
        <strain evidence="6 7">JM4-15</strain>
    </source>
</reference>
<evidence type="ECO:0000256" key="1">
    <source>
        <dbReference type="ARBA" id="ARBA00010075"/>
    </source>
</evidence>
<keyword evidence="3" id="KW-0238">DNA-binding</keyword>
<evidence type="ECO:0000256" key="3">
    <source>
        <dbReference type="ARBA" id="ARBA00023125"/>
    </source>
</evidence>
<dbReference type="InterPro" id="IPR002559">
    <property type="entry name" value="Transposase_11"/>
</dbReference>
<feature type="domain" description="Transposase IS4-like" evidence="5">
    <location>
        <begin position="124"/>
        <end position="376"/>
    </location>
</feature>
<sequence length="453" mass="51503">MKGVAPHQLQGGSPMSSKAICIRETLYSAIRSVSAVSWLFARSPGRDFTRNVKLPFAKLITLILSLKGSSITCELMEHFGCTKTLVSEPAFVKRRGRLLPEALETIFHLFVENTRASNRYKGFRLLAVDGSDLHTPTNPDDTASFIPGSGGQKPCNLQHLNALYDLCSHIYMDAVVQGRHQYDERRALCDMVDRANAAYPAIIIADRGYESYNVLAHIQEKGWKFLIRVKDRSSNGIVNGLELPAQDEFDVPIRLALSRKQTNKFKGLLGSKNEFKQLRNYTFDYLPMKNKKGLDIPPYIISFRVVRFKLSDSSFETVLTNLDFPPDELKQLYAMRWGIETSFRELKYTIGLSHFHAKRPDFILQEIFARLTMYNFSELISMSVVIERSGNKYAYRANFSAAAHICRNFFLGRVAPTDLEALIPRFVSPIRPGRASPRHPTVKYPVSFLYRLP</sequence>
<name>A0A845T3D8_9FIRM</name>
<dbReference type="InterPro" id="IPR047952">
    <property type="entry name" value="Transpos_IS4"/>
</dbReference>
<dbReference type="RefSeq" id="WP_162220943.1">
    <property type="nucleotide sequence ID" value="NZ_VIQT01000009.1"/>
</dbReference>
<evidence type="ECO:0000313" key="7">
    <source>
        <dbReference type="Proteomes" id="UP000462501"/>
    </source>
</evidence>
<dbReference type="Proteomes" id="UP000462501">
    <property type="component" value="Unassembled WGS sequence"/>
</dbReference>
<proteinExistence type="inferred from homology"/>
<protein>
    <submittedName>
        <fullName evidence="6">IS4 family transposase</fullName>
    </submittedName>
</protein>
<dbReference type="Gene3D" id="3.90.350.10">
    <property type="entry name" value="Transposase Inhibitor Protein From Tn5, Chain A, domain 1"/>
    <property type="match status" value="1"/>
</dbReference>